<dbReference type="SMART" id="SM00320">
    <property type="entry name" value="WD40"/>
    <property type="match status" value="4"/>
</dbReference>
<proteinExistence type="predicted"/>
<protein>
    <submittedName>
        <fullName evidence="5">WD40/YVTN repeat-like-containing domain protein</fullName>
    </submittedName>
</protein>
<keyword evidence="6" id="KW-1185">Reference proteome</keyword>
<evidence type="ECO:0000256" key="3">
    <source>
        <dbReference type="PROSITE-ProRule" id="PRU00221"/>
    </source>
</evidence>
<dbReference type="SUPFAM" id="SSF50978">
    <property type="entry name" value="WD40 repeat-like"/>
    <property type="match status" value="1"/>
</dbReference>
<dbReference type="InterPro" id="IPR036322">
    <property type="entry name" value="WD40_repeat_dom_sf"/>
</dbReference>
<feature type="region of interest" description="Disordered" evidence="4">
    <location>
        <begin position="1"/>
        <end position="24"/>
    </location>
</feature>
<dbReference type="InterPro" id="IPR001680">
    <property type="entry name" value="WD40_rpt"/>
</dbReference>
<dbReference type="PANTHER" id="PTHR22889:SF0">
    <property type="entry name" value="WD REPEAT-CONTAINING PROTEIN 89"/>
    <property type="match status" value="1"/>
</dbReference>
<dbReference type="EMBL" id="AZGY01000022">
    <property type="protein sequence ID" value="KZZ90167.1"/>
    <property type="molecule type" value="Genomic_DNA"/>
</dbReference>
<evidence type="ECO:0000313" key="5">
    <source>
        <dbReference type="EMBL" id="KZZ90167.1"/>
    </source>
</evidence>
<comment type="caution">
    <text evidence="5">The sequence shown here is derived from an EMBL/GenBank/DDBJ whole genome shotgun (WGS) entry which is preliminary data.</text>
</comment>
<dbReference type="Proteomes" id="UP000078544">
    <property type="component" value="Unassembled WGS sequence"/>
</dbReference>
<accession>A0A167XJR5</accession>
<feature type="repeat" description="WD" evidence="3">
    <location>
        <begin position="172"/>
        <end position="214"/>
    </location>
</feature>
<dbReference type="PROSITE" id="PS50082">
    <property type="entry name" value="WD_REPEATS_2"/>
    <property type="match status" value="1"/>
</dbReference>
<evidence type="ECO:0000256" key="2">
    <source>
        <dbReference type="ARBA" id="ARBA00022737"/>
    </source>
</evidence>
<gene>
    <name evidence="5" type="ORF">AAL_07268</name>
</gene>
<dbReference type="AlphaFoldDB" id="A0A167XJR5"/>
<evidence type="ECO:0000256" key="1">
    <source>
        <dbReference type="ARBA" id="ARBA00022574"/>
    </source>
</evidence>
<dbReference type="STRING" id="1081109.A0A167XJR5"/>
<dbReference type="InterPro" id="IPR039328">
    <property type="entry name" value="WDR89"/>
</dbReference>
<name>A0A167XJR5_9HYPO</name>
<keyword evidence="1 3" id="KW-0853">WD repeat</keyword>
<evidence type="ECO:0000313" key="6">
    <source>
        <dbReference type="Proteomes" id="UP000078544"/>
    </source>
</evidence>
<keyword evidence="2" id="KW-0677">Repeat</keyword>
<sequence length="343" mass="36114">MYTLSNSASYRFPSPQASNSSSSSTYVVDVQQVPGSGTGLATISSDGQLALFDAARLGDGPVATWASGGGALDQATTTRLLRVWGDEGLVCTTTTTTGDEGGMGLWDLRTRSAVCAFKAAQAPISSLACSAASRTMAVGTELQDHTASIHLWDVRSASSGAAPAATAKAHYQDLHSDDVTELQFHPGNAAVLLSGSTDGLVNVYDTRIADEEEVTVQTFNHGASIHRAAFLDGASVAVLSHDEQFAVYDVTEGGDGQQQQQQQEGEAKEGQHFGDLRGRLGCQYVANVLPKTDGSGAILGAGAHENKEQEMYGWERGQMREQAAQERAGGGGWKQATMKRAFY</sequence>
<dbReference type="PANTHER" id="PTHR22889">
    <property type="entry name" value="WD REPEAT-CONTAINING PROTEIN 89"/>
    <property type="match status" value="1"/>
</dbReference>
<reference evidence="5 6" key="1">
    <citation type="journal article" date="2016" name="Genome Biol. Evol.">
        <title>Divergent and convergent evolution of fungal pathogenicity.</title>
        <authorList>
            <person name="Shang Y."/>
            <person name="Xiao G."/>
            <person name="Zheng P."/>
            <person name="Cen K."/>
            <person name="Zhan S."/>
            <person name="Wang C."/>
        </authorList>
    </citation>
    <scope>NUCLEOTIDE SEQUENCE [LARGE SCALE GENOMIC DNA]</scope>
    <source>
        <strain evidence="5 6">RCEF 2490</strain>
    </source>
</reference>
<dbReference type="OrthoDB" id="25131at2759"/>
<dbReference type="InterPro" id="IPR015943">
    <property type="entry name" value="WD40/YVTN_repeat-like_dom_sf"/>
</dbReference>
<evidence type="ECO:0000256" key="4">
    <source>
        <dbReference type="SAM" id="MobiDB-lite"/>
    </source>
</evidence>
<dbReference type="Gene3D" id="2.130.10.10">
    <property type="entry name" value="YVTN repeat-like/Quinoprotein amine dehydrogenase"/>
    <property type="match status" value="2"/>
</dbReference>
<organism evidence="5 6">
    <name type="scientific">Moelleriella libera RCEF 2490</name>
    <dbReference type="NCBI Taxonomy" id="1081109"/>
    <lineage>
        <taxon>Eukaryota</taxon>
        <taxon>Fungi</taxon>
        <taxon>Dikarya</taxon>
        <taxon>Ascomycota</taxon>
        <taxon>Pezizomycotina</taxon>
        <taxon>Sordariomycetes</taxon>
        <taxon>Hypocreomycetidae</taxon>
        <taxon>Hypocreales</taxon>
        <taxon>Clavicipitaceae</taxon>
        <taxon>Moelleriella</taxon>
    </lineage>
</organism>